<evidence type="ECO:0000313" key="1">
    <source>
        <dbReference type="EMBL" id="MCY1715212.1"/>
    </source>
</evidence>
<keyword evidence="2" id="KW-1185">Reference proteome</keyword>
<gene>
    <name evidence="1" type="ORF">OUY18_13235</name>
</gene>
<evidence type="ECO:0000313" key="2">
    <source>
        <dbReference type="Proteomes" id="UP001082703"/>
    </source>
</evidence>
<comment type="caution">
    <text evidence="1">The sequence shown here is derived from an EMBL/GenBank/DDBJ whole genome shotgun (WGS) entry which is preliminary data.</text>
</comment>
<proteinExistence type="predicted"/>
<protein>
    <submittedName>
        <fullName evidence="1">Uncharacterized protein</fullName>
    </submittedName>
</protein>
<sequence>MKYSELSPDDQRHAVSQVLIAITQSDHEVWVTQADLEYEAANLEWVKNPDGTLEFEM</sequence>
<reference evidence="1 2" key="1">
    <citation type="submission" date="2022-11" db="EMBL/GenBank/DDBJ databases">
        <authorList>
            <person name="Caiyu Z."/>
        </authorList>
    </citation>
    <scope>NUCLEOTIDE SEQUENCE [LARGE SCALE GENOMIC DNA]</scope>
    <source>
        <strain evidence="1 2">YR-4</strain>
    </source>
</reference>
<name>A0ABT4BWE3_9FIRM</name>
<dbReference type="EMBL" id="JAPOHA010000018">
    <property type="protein sequence ID" value="MCY1715212.1"/>
    <property type="molecule type" value="Genomic_DNA"/>
</dbReference>
<dbReference type="Proteomes" id="UP001082703">
    <property type="component" value="Unassembled WGS sequence"/>
</dbReference>
<dbReference type="RefSeq" id="WP_268059249.1">
    <property type="nucleotide sequence ID" value="NZ_JAPOHA010000018.1"/>
</dbReference>
<accession>A0ABT4BWE3</accession>
<organism evidence="1 2">
    <name type="scientific">Caproiciproducens galactitolivorans</name>
    <dbReference type="NCBI Taxonomy" id="642589"/>
    <lineage>
        <taxon>Bacteria</taxon>
        <taxon>Bacillati</taxon>
        <taxon>Bacillota</taxon>
        <taxon>Clostridia</taxon>
        <taxon>Eubacteriales</taxon>
        <taxon>Acutalibacteraceae</taxon>
        <taxon>Caproiciproducens</taxon>
    </lineage>
</organism>